<evidence type="ECO:0000313" key="4">
    <source>
        <dbReference type="EMBL" id="MTD52517.1"/>
    </source>
</evidence>
<dbReference type="Proteomes" id="UP000440096">
    <property type="component" value="Unassembled WGS sequence"/>
</dbReference>
<dbReference type="Pfam" id="PF01494">
    <property type="entry name" value="FAD_binding_3"/>
    <property type="match status" value="1"/>
</dbReference>
<dbReference type="InterPro" id="IPR036188">
    <property type="entry name" value="FAD/NAD-bd_sf"/>
</dbReference>
<proteinExistence type="predicted"/>
<dbReference type="OrthoDB" id="8670884at2"/>
<dbReference type="InterPro" id="IPR002938">
    <property type="entry name" value="FAD-bd"/>
</dbReference>
<keyword evidence="5" id="KW-1185">Reference proteome</keyword>
<dbReference type="PRINTS" id="PR00420">
    <property type="entry name" value="RNGMNOXGNASE"/>
</dbReference>
<dbReference type="Gene3D" id="3.30.70.2450">
    <property type="match status" value="1"/>
</dbReference>
<dbReference type="GO" id="GO:0008688">
    <property type="term" value="F:3-(3-hydroxyphenyl)propionate hydroxylase activity"/>
    <property type="evidence" value="ECO:0007669"/>
    <property type="project" value="TreeGrafter"/>
</dbReference>
<dbReference type="GO" id="GO:0071949">
    <property type="term" value="F:FAD binding"/>
    <property type="evidence" value="ECO:0007669"/>
    <property type="project" value="InterPro"/>
</dbReference>
<organism evidence="4 5">
    <name type="scientific">Amycolatopsis pithecellobii</name>
    <dbReference type="NCBI Taxonomy" id="664692"/>
    <lineage>
        <taxon>Bacteria</taxon>
        <taxon>Bacillati</taxon>
        <taxon>Actinomycetota</taxon>
        <taxon>Actinomycetes</taxon>
        <taxon>Pseudonocardiales</taxon>
        <taxon>Pseudonocardiaceae</taxon>
        <taxon>Amycolatopsis</taxon>
    </lineage>
</organism>
<accession>A0A6N7YHY9</accession>
<comment type="caution">
    <text evidence="4">The sequence shown here is derived from an EMBL/GenBank/DDBJ whole genome shotgun (WGS) entry which is preliminary data.</text>
</comment>
<dbReference type="PANTHER" id="PTHR43476:SF3">
    <property type="entry name" value="FAD-BINDING MONOOXYGENASE"/>
    <property type="match status" value="1"/>
</dbReference>
<feature type="domain" description="FAD-binding" evidence="3">
    <location>
        <begin position="56"/>
        <end position="400"/>
    </location>
</feature>
<evidence type="ECO:0000259" key="3">
    <source>
        <dbReference type="Pfam" id="PF01494"/>
    </source>
</evidence>
<keyword evidence="1" id="KW-0560">Oxidoreductase</keyword>
<dbReference type="PANTHER" id="PTHR43476">
    <property type="entry name" value="3-(3-HYDROXY-PHENYL)PROPIONATE/3-HYDROXYCINNAMIC ACID HYDROXYLASE"/>
    <property type="match status" value="1"/>
</dbReference>
<evidence type="ECO:0000256" key="2">
    <source>
        <dbReference type="SAM" id="MobiDB-lite"/>
    </source>
</evidence>
<evidence type="ECO:0000256" key="1">
    <source>
        <dbReference type="ARBA" id="ARBA00023002"/>
    </source>
</evidence>
<evidence type="ECO:0000313" key="5">
    <source>
        <dbReference type="Proteomes" id="UP000440096"/>
    </source>
</evidence>
<dbReference type="EMBL" id="WMBA01000001">
    <property type="protein sequence ID" value="MTD52517.1"/>
    <property type="molecule type" value="Genomic_DNA"/>
</dbReference>
<sequence>MVAPGRRQCGGGDRGHRLGPLPYRGHLGILGRGRCRRCPGGPIAMGAHGSEKDGFDCLVVGAGPVGLLSALLLGRAGRRVLIAERRPARYPLPRACTIDHEALRILQGAGVMTEYADLFEPSQGDRGGYQLRNAQGELLRAINWNRTAESGWANTNGFYQPDLEVALEELVTALPTVELWRGWTVTDLAETGDRVGVRMVATEDESRSRDALARWVIAADGANSTVRERLGIAGIDSGFEADWLVVDYRPIVDPPWDAFVTQYCDPVQPATAVRSGPGRRRFEFMRPVGMSVEELGRAETAWRLMAPWGVTAANAHLERHAVYTFRGRSASRWRAGRVFLAGDAAHLMPPFLGQGLCAGLRDAQALTWRLRLVQRGLADSSVLDTYASERSAHVQEIIDEAVALGQVVCETDPARAATRDAAMKAELADPERVTVEPPHPRLGRPSLTMPSNGADGRLSVQGRVVVDGQVGLYDDLVGGDWQLIGWEVDPAVVLSRSDLDWFAGIGGTVGMVGDGRHPGAPVDVDGTYRRWFADHDCQVVLSRPDFYVFGTGTAERAADLISGLRALLAPSTSRRQDSVAS</sequence>
<dbReference type="InterPro" id="IPR050631">
    <property type="entry name" value="PheA/TfdB_FAD_monoxygenase"/>
</dbReference>
<protein>
    <submittedName>
        <fullName evidence="4">Bifunctional 3-(3-hydroxy-phenyl)propionate/3-hydroxycinnamic acid hydroxylase</fullName>
    </submittedName>
</protein>
<dbReference type="GO" id="GO:0019622">
    <property type="term" value="P:3-(3-hydroxy)phenylpropionate catabolic process"/>
    <property type="evidence" value="ECO:0007669"/>
    <property type="project" value="TreeGrafter"/>
</dbReference>
<dbReference type="AlphaFoldDB" id="A0A6N7YHY9"/>
<dbReference type="Gene3D" id="3.50.50.60">
    <property type="entry name" value="FAD/NAD(P)-binding domain"/>
    <property type="match status" value="1"/>
</dbReference>
<reference evidence="4 5" key="1">
    <citation type="submission" date="2019-11" db="EMBL/GenBank/DDBJ databases">
        <title>Draft genome of Amycolatopsis RM579.</title>
        <authorList>
            <person name="Duangmal K."/>
            <person name="Mingma R."/>
        </authorList>
    </citation>
    <scope>NUCLEOTIDE SEQUENCE [LARGE SCALE GENOMIC DNA]</scope>
    <source>
        <strain evidence="4 5">RM579</strain>
    </source>
</reference>
<feature type="region of interest" description="Disordered" evidence="2">
    <location>
        <begin position="432"/>
        <end position="453"/>
    </location>
</feature>
<gene>
    <name evidence="4" type="ORF">GKO32_00755</name>
</gene>
<dbReference type="SUPFAM" id="SSF51905">
    <property type="entry name" value="FAD/NAD(P)-binding domain"/>
    <property type="match status" value="1"/>
</dbReference>
<dbReference type="NCBIfam" id="NF004829">
    <property type="entry name" value="PRK06183.1-3"/>
    <property type="match status" value="1"/>
</dbReference>
<name>A0A6N7YHY9_9PSEU</name>